<reference evidence="14" key="1">
    <citation type="submission" date="2023-07" db="EMBL/GenBank/DDBJ databases">
        <title>draft genome sequence of fig (Ficus carica).</title>
        <authorList>
            <person name="Takahashi T."/>
            <person name="Nishimura K."/>
        </authorList>
    </citation>
    <scope>NUCLEOTIDE SEQUENCE</scope>
</reference>
<keyword evidence="10" id="KW-0675">Receptor</keyword>
<dbReference type="InterPro" id="IPR001611">
    <property type="entry name" value="Leu-rich_rpt"/>
</dbReference>
<evidence type="ECO:0000256" key="3">
    <source>
        <dbReference type="ARBA" id="ARBA00022475"/>
    </source>
</evidence>
<dbReference type="InterPro" id="IPR046956">
    <property type="entry name" value="RLP23-like"/>
</dbReference>
<dbReference type="SMART" id="SM00365">
    <property type="entry name" value="LRR_SD22"/>
    <property type="match status" value="6"/>
</dbReference>
<keyword evidence="8 12" id="KW-1133">Transmembrane helix</keyword>
<dbReference type="PRINTS" id="PR00019">
    <property type="entry name" value="LEURICHRPT"/>
</dbReference>
<evidence type="ECO:0000256" key="12">
    <source>
        <dbReference type="SAM" id="Phobius"/>
    </source>
</evidence>
<evidence type="ECO:0000256" key="4">
    <source>
        <dbReference type="ARBA" id="ARBA00022614"/>
    </source>
</evidence>
<keyword evidence="7" id="KW-0677">Repeat</keyword>
<protein>
    <submittedName>
        <fullName evidence="14">Uncharacterized protein</fullName>
    </submittedName>
</protein>
<comment type="subcellular location">
    <subcellularLocation>
        <location evidence="1">Cell membrane</location>
        <topology evidence="1">Single-pass type I membrane protein</topology>
    </subcellularLocation>
</comment>
<dbReference type="Pfam" id="PF00560">
    <property type="entry name" value="LRR_1"/>
    <property type="match status" value="6"/>
</dbReference>
<feature type="transmembrane region" description="Helical" evidence="12">
    <location>
        <begin position="847"/>
        <end position="868"/>
    </location>
</feature>
<dbReference type="PANTHER" id="PTHR48063">
    <property type="entry name" value="LRR RECEPTOR-LIKE KINASE"/>
    <property type="match status" value="1"/>
</dbReference>
<keyword evidence="11" id="KW-0325">Glycoprotein</keyword>
<evidence type="ECO:0000256" key="2">
    <source>
        <dbReference type="ARBA" id="ARBA00009592"/>
    </source>
</evidence>
<keyword evidence="6 13" id="KW-0732">Signal</keyword>
<feature type="signal peptide" evidence="13">
    <location>
        <begin position="1"/>
        <end position="28"/>
    </location>
</feature>
<dbReference type="PROSITE" id="PS51450">
    <property type="entry name" value="LRR"/>
    <property type="match status" value="1"/>
</dbReference>
<evidence type="ECO:0000313" key="15">
    <source>
        <dbReference type="Proteomes" id="UP001187192"/>
    </source>
</evidence>
<keyword evidence="9 12" id="KW-0472">Membrane</keyword>
<proteinExistence type="inferred from homology"/>
<evidence type="ECO:0000256" key="11">
    <source>
        <dbReference type="ARBA" id="ARBA00023180"/>
    </source>
</evidence>
<dbReference type="FunFam" id="3.80.10.10:FF:000095">
    <property type="entry name" value="LRR receptor-like serine/threonine-protein kinase GSO1"/>
    <property type="match status" value="1"/>
</dbReference>
<gene>
    <name evidence="14" type="ORF">TIFTF001_001141</name>
</gene>
<dbReference type="Pfam" id="PF13855">
    <property type="entry name" value="LRR_8"/>
    <property type="match status" value="3"/>
</dbReference>
<keyword evidence="15" id="KW-1185">Reference proteome</keyword>
<dbReference type="FunFam" id="3.80.10.10:FF:001347">
    <property type="entry name" value="LRR receptor-like serine/threonine-protein kinase GSO2"/>
    <property type="match status" value="1"/>
</dbReference>
<dbReference type="EMBL" id="BTGU01000001">
    <property type="protein sequence ID" value="GMN25996.1"/>
    <property type="molecule type" value="Genomic_DNA"/>
</dbReference>
<comment type="similarity">
    <text evidence="2">Belongs to the RLP family.</text>
</comment>
<dbReference type="AlphaFoldDB" id="A0AA87ZED0"/>
<accession>A0AA87ZED0</accession>
<dbReference type="SUPFAM" id="SSF52047">
    <property type="entry name" value="RNI-like"/>
    <property type="match status" value="1"/>
</dbReference>
<dbReference type="Gramene" id="FCD_00017969-RA">
    <property type="protein sequence ID" value="FCD_00017969-RA:cds"/>
    <property type="gene ID" value="FCD_00017969"/>
</dbReference>
<sequence length="916" mass="101000">MLPTNGGGSLKLVRAFLVLLVQIHWAFALNSSVGGTQIRCLEKERQALVSLFPLKTTEDCCKWEGVQCSNETNHVIAIHVLQPIQGTIDRSLMELQQLESLNLSSIQVAQIPPFLGFLSNLRYLDLSSAGVTSTIPIELGNLLKLESLDLSGNSNAQVENLTWLSNLSSLVFLDLSMLNLSKATDWLQIINRLPQLRTLRLGGCDLPSPIFSSLPPSSESQAILEELDLHGNRLMSSIFPWLFNHSSAKIFSIDVSNNQLNGLIPDAFGNMNLLEHLNLSHNQLQGGIPDSFGSLCSLRELYLTRNRISGQLDTFLETLSKCSENSLGSLTTELLPDVTNLPLLKTLDLSDNLLSGTIPEVIGNLSELETLYVGGNSLEGVISEVHFLKLAKLKYLNLSSNSLLLNFHDDWVSPFQLDTIRVGSLKLGSRFPEWIRTQNNFSELDISNASISGTIPSWFWSALSSKSCRINLSHNQLSGSLENLSIISLPSSPELNLGSNQLEGPIPSIFFGATSLDLSNNYFSGISFPSESIVMQITLIDFSNNSLSGELPDWFLGNLRALQLRNNKFSGELPASWFFRNLQVLDLGENEISGPVPQWIGDGFPNLIVLSLRSNNFSGSIPSNLCQLRRIQLFDLSDNNISGDIPTCLNNLTSLTEKVQNGNATIRIPYTSGLGSLNTYKTTFEGETSMNWKGQVYEYKSNLGYVKCFDLSNNYLAGQIPAEITHLVGLVFLNLSWNSLTGQIPHDIGDLKELDALDLSRNRLHGEIPQSLSQIDRIGVLNLSYNNLSGRIPTGSTQLQGFNATVYAGNPGLCGFPLKDCEAPEPEGSSGNEQGENEEGGYITRGFYISMGLGFVIGFWIVIGTLIFNSPWRFKYLKFLNSIYDWLYVMGLVSFPCRCALVLQFGPALRIVLLFL</sequence>
<comment type="caution">
    <text evidence="14">The sequence shown here is derived from an EMBL/GenBank/DDBJ whole genome shotgun (WGS) entry which is preliminary data.</text>
</comment>
<evidence type="ECO:0000256" key="10">
    <source>
        <dbReference type="ARBA" id="ARBA00023170"/>
    </source>
</evidence>
<evidence type="ECO:0000313" key="14">
    <source>
        <dbReference type="EMBL" id="GMN25996.1"/>
    </source>
</evidence>
<evidence type="ECO:0000256" key="1">
    <source>
        <dbReference type="ARBA" id="ARBA00004251"/>
    </source>
</evidence>
<organism evidence="14 15">
    <name type="scientific">Ficus carica</name>
    <name type="common">Common fig</name>
    <dbReference type="NCBI Taxonomy" id="3494"/>
    <lineage>
        <taxon>Eukaryota</taxon>
        <taxon>Viridiplantae</taxon>
        <taxon>Streptophyta</taxon>
        <taxon>Embryophyta</taxon>
        <taxon>Tracheophyta</taxon>
        <taxon>Spermatophyta</taxon>
        <taxon>Magnoliopsida</taxon>
        <taxon>eudicotyledons</taxon>
        <taxon>Gunneridae</taxon>
        <taxon>Pentapetalae</taxon>
        <taxon>rosids</taxon>
        <taxon>fabids</taxon>
        <taxon>Rosales</taxon>
        <taxon>Moraceae</taxon>
        <taxon>Ficeae</taxon>
        <taxon>Ficus</taxon>
    </lineage>
</organism>
<keyword evidence="4" id="KW-0433">Leucine-rich repeat</keyword>
<evidence type="ECO:0000256" key="5">
    <source>
        <dbReference type="ARBA" id="ARBA00022692"/>
    </source>
</evidence>
<evidence type="ECO:0000256" key="8">
    <source>
        <dbReference type="ARBA" id="ARBA00022989"/>
    </source>
</evidence>
<dbReference type="Gene3D" id="3.80.10.10">
    <property type="entry name" value="Ribonuclease Inhibitor"/>
    <property type="match status" value="3"/>
</dbReference>
<evidence type="ECO:0000256" key="6">
    <source>
        <dbReference type="ARBA" id="ARBA00022729"/>
    </source>
</evidence>
<dbReference type="PANTHER" id="PTHR48063:SF101">
    <property type="entry name" value="LRR RECEPTOR-LIKE SERINE_THREONINE-PROTEIN KINASE FLS2"/>
    <property type="match status" value="1"/>
</dbReference>
<dbReference type="SUPFAM" id="SSF52058">
    <property type="entry name" value="L domain-like"/>
    <property type="match status" value="2"/>
</dbReference>
<evidence type="ECO:0000256" key="9">
    <source>
        <dbReference type="ARBA" id="ARBA00023136"/>
    </source>
</evidence>
<keyword evidence="5 12" id="KW-0812">Transmembrane</keyword>
<dbReference type="InterPro" id="IPR003591">
    <property type="entry name" value="Leu-rich_rpt_typical-subtyp"/>
</dbReference>
<dbReference type="SMART" id="SM00369">
    <property type="entry name" value="LRR_TYP"/>
    <property type="match status" value="11"/>
</dbReference>
<feature type="transmembrane region" description="Helical" evidence="12">
    <location>
        <begin position="888"/>
        <end position="913"/>
    </location>
</feature>
<dbReference type="GO" id="GO:0005886">
    <property type="term" value="C:plasma membrane"/>
    <property type="evidence" value="ECO:0007669"/>
    <property type="project" value="UniProtKB-SubCell"/>
</dbReference>
<dbReference type="Proteomes" id="UP001187192">
    <property type="component" value="Unassembled WGS sequence"/>
</dbReference>
<dbReference type="InterPro" id="IPR032675">
    <property type="entry name" value="LRR_dom_sf"/>
</dbReference>
<feature type="chain" id="PRO_5041745304" evidence="13">
    <location>
        <begin position="29"/>
        <end position="916"/>
    </location>
</feature>
<name>A0AA87ZED0_FICCA</name>
<evidence type="ECO:0000256" key="13">
    <source>
        <dbReference type="SAM" id="SignalP"/>
    </source>
</evidence>
<evidence type="ECO:0000256" key="7">
    <source>
        <dbReference type="ARBA" id="ARBA00022737"/>
    </source>
</evidence>
<keyword evidence="3" id="KW-1003">Cell membrane</keyword>